<feature type="signal peptide" evidence="6">
    <location>
        <begin position="1"/>
        <end position="17"/>
    </location>
</feature>
<dbReference type="PANTHER" id="PTHR42973:SF9">
    <property type="entry name" value="FAD-BINDING PCMH-TYPE DOMAIN-CONTAINING PROTEIN-RELATED"/>
    <property type="match status" value="1"/>
</dbReference>
<dbReference type="Proteomes" id="UP001055219">
    <property type="component" value="Unassembled WGS sequence"/>
</dbReference>
<feature type="chain" id="PRO_5040199039" evidence="6">
    <location>
        <begin position="18"/>
        <end position="493"/>
    </location>
</feature>
<evidence type="ECO:0000313" key="9">
    <source>
        <dbReference type="Proteomes" id="UP001055219"/>
    </source>
</evidence>
<sequence length="493" mass="53994">MKIPAILLHCLTACAHAAYHFPRGSHEANVQEQLALLLSEDAVISFPSSPDWDGLIERASTPRVAPGFLAVVEVATEKDVQQTIKVANKLNLPFLAVTGSHGWTTALERVKYGIQINMRRLNSSTLHEDGESATVGGGIMQHEIVAALAEHGKQAGPLLGGGHSLLQAKYGFAADNILSARVVLADGAVVTASESENTDLFWALRGAGHNFGIVTSFEVKTTDVAKGGWTMVTFTFSQDRLEEFFDTWNQLEVEHEDPGMLVLNGVMARDPSVGTEHPVINLQIFHDDTPTSIDAYVAAFRELSPIAESNTTNIPYGDIYEVGGLGLSSPVCRKNENILGYPNSFLQWDGASIRRGFNIFSELTSREPFMTSAWLLESYGRAGPQSIPEGTTAVAPEERRRHLLTSPMLWWKGNSEEDAETALKAGKQIQEAIRPTHFQPHTYVNYASGGEPVKETYGHEACRMEKLTALKKKWDPSNRFGFYAPLVEIISSS</sequence>
<organism evidence="8 9">
    <name type="scientific">Emericellopsis cladophorae</name>
    <dbReference type="NCBI Taxonomy" id="2686198"/>
    <lineage>
        <taxon>Eukaryota</taxon>
        <taxon>Fungi</taxon>
        <taxon>Dikarya</taxon>
        <taxon>Ascomycota</taxon>
        <taxon>Pezizomycotina</taxon>
        <taxon>Sordariomycetes</taxon>
        <taxon>Hypocreomycetidae</taxon>
        <taxon>Hypocreales</taxon>
        <taxon>Bionectriaceae</taxon>
        <taxon>Emericellopsis</taxon>
    </lineage>
</organism>
<dbReference type="InterPro" id="IPR050416">
    <property type="entry name" value="FAD-linked_Oxidoreductase"/>
</dbReference>
<evidence type="ECO:0000313" key="8">
    <source>
        <dbReference type="EMBL" id="KAI6782598.1"/>
    </source>
</evidence>
<evidence type="ECO:0000259" key="7">
    <source>
        <dbReference type="PROSITE" id="PS51387"/>
    </source>
</evidence>
<evidence type="ECO:0000256" key="1">
    <source>
        <dbReference type="ARBA" id="ARBA00001974"/>
    </source>
</evidence>
<dbReference type="RefSeq" id="XP_051363454.1">
    <property type="nucleotide sequence ID" value="XM_051505111.1"/>
</dbReference>
<keyword evidence="5" id="KW-0560">Oxidoreductase</keyword>
<dbReference type="InterPro" id="IPR012951">
    <property type="entry name" value="BBE"/>
</dbReference>
<reference evidence="8" key="1">
    <citation type="journal article" date="2021" name="J Fungi (Basel)">
        <title>Genomic and Metabolomic Analyses of the Marine Fungus Emericellopsis cladophorae: Insights into Saltwater Adaptability Mechanisms and Its Biosynthetic Potential.</title>
        <authorList>
            <person name="Goncalves M.F.M."/>
            <person name="Hilario S."/>
            <person name="Van de Peer Y."/>
            <person name="Esteves A.C."/>
            <person name="Alves A."/>
        </authorList>
    </citation>
    <scope>NUCLEOTIDE SEQUENCE</scope>
    <source>
        <strain evidence="8">MUM 19.33</strain>
    </source>
</reference>
<evidence type="ECO:0000256" key="5">
    <source>
        <dbReference type="ARBA" id="ARBA00023002"/>
    </source>
</evidence>
<evidence type="ECO:0000256" key="3">
    <source>
        <dbReference type="ARBA" id="ARBA00022630"/>
    </source>
</evidence>
<dbReference type="AlphaFoldDB" id="A0A9P9Y3P8"/>
<dbReference type="Gene3D" id="3.30.465.10">
    <property type="match status" value="1"/>
</dbReference>
<dbReference type="InterPro" id="IPR036318">
    <property type="entry name" value="FAD-bd_PCMH-like_sf"/>
</dbReference>
<evidence type="ECO:0000256" key="2">
    <source>
        <dbReference type="ARBA" id="ARBA00005466"/>
    </source>
</evidence>
<keyword evidence="4" id="KW-0274">FAD</keyword>
<keyword evidence="3" id="KW-0285">Flavoprotein</keyword>
<proteinExistence type="inferred from homology"/>
<dbReference type="EMBL" id="JAGIXG020000012">
    <property type="protein sequence ID" value="KAI6782598.1"/>
    <property type="molecule type" value="Genomic_DNA"/>
</dbReference>
<dbReference type="Pfam" id="PF01565">
    <property type="entry name" value="FAD_binding_4"/>
    <property type="match status" value="1"/>
</dbReference>
<keyword evidence="9" id="KW-1185">Reference proteome</keyword>
<dbReference type="GeneID" id="75830108"/>
<dbReference type="Gene3D" id="3.40.462.20">
    <property type="match status" value="1"/>
</dbReference>
<dbReference type="PANTHER" id="PTHR42973">
    <property type="entry name" value="BINDING OXIDOREDUCTASE, PUTATIVE (AFU_ORTHOLOGUE AFUA_1G17690)-RELATED"/>
    <property type="match status" value="1"/>
</dbReference>
<comment type="similarity">
    <text evidence="2">Belongs to the oxygen-dependent FAD-linked oxidoreductase family.</text>
</comment>
<name>A0A9P9Y3P8_9HYPO</name>
<dbReference type="GO" id="GO:0071949">
    <property type="term" value="F:FAD binding"/>
    <property type="evidence" value="ECO:0007669"/>
    <property type="project" value="InterPro"/>
</dbReference>
<feature type="domain" description="FAD-binding PCMH-type" evidence="7">
    <location>
        <begin position="64"/>
        <end position="224"/>
    </location>
</feature>
<dbReference type="InterPro" id="IPR016166">
    <property type="entry name" value="FAD-bd_PCMH"/>
</dbReference>
<comment type="cofactor">
    <cofactor evidence="1">
        <name>FAD</name>
        <dbReference type="ChEBI" id="CHEBI:57692"/>
    </cofactor>
</comment>
<evidence type="ECO:0000256" key="4">
    <source>
        <dbReference type="ARBA" id="ARBA00022827"/>
    </source>
</evidence>
<evidence type="ECO:0000256" key="6">
    <source>
        <dbReference type="SAM" id="SignalP"/>
    </source>
</evidence>
<dbReference type="SUPFAM" id="SSF56176">
    <property type="entry name" value="FAD-binding/transporter-associated domain-like"/>
    <property type="match status" value="1"/>
</dbReference>
<comment type="caution">
    <text evidence="8">The sequence shown here is derived from an EMBL/GenBank/DDBJ whole genome shotgun (WGS) entry which is preliminary data.</text>
</comment>
<accession>A0A9P9Y3P8</accession>
<dbReference type="Pfam" id="PF08031">
    <property type="entry name" value="BBE"/>
    <property type="match status" value="1"/>
</dbReference>
<dbReference type="OrthoDB" id="9996127at2759"/>
<gene>
    <name evidence="8" type="ORF">J7T54_003610</name>
</gene>
<reference evidence="8" key="2">
    <citation type="submission" date="2022-07" db="EMBL/GenBank/DDBJ databases">
        <authorList>
            <person name="Goncalves M.F.M."/>
            <person name="Hilario S."/>
            <person name="Van De Peer Y."/>
            <person name="Esteves A.C."/>
            <person name="Alves A."/>
        </authorList>
    </citation>
    <scope>NUCLEOTIDE SEQUENCE</scope>
    <source>
        <strain evidence="8">MUM 19.33</strain>
    </source>
</reference>
<dbReference type="InterPro" id="IPR006094">
    <property type="entry name" value="Oxid_FAD_bind_N"/>
</dbReference>
<protein>
    <submittedName>
        <fullName evidence="8">6-hydroxy-D-nicotine oxidase</fullName>
    </submittedName>
</protein>
<dbReference type="PROSITE" id="PS51387">
    <property type="entry name" value="FAD_PCMH"/>
    <property type="match status" value="1"/>
</dbReference>
<dbReference type="InterPro" id="IPR016169">
    <property type="entry name" value="FAD-bd_PCMH_sub2"/>
</dbReference>
<dbReference type="GO" id="GO:0016491">
    <property type="term" value="F:oxidoreductase activity"/>
    <property type="evidence" value="ECO:0007669"/>
    <property type="project" value="UniProtKB-KW"/>
</dbReference>
<keyword evidence="6" id="KW-0732">Signal</keyword>